<accession>A0ABQ2HC10</accession>
<evidence type="ECO:0000313" key="2">
    <source>
        <dbReference type="Proteomes" id="UP000597656"/>
    </source>
</evidence>
<protein>
    <submittedName>
        <fullName evidence="1">Uncharacterized protein</fullName>
    </submittedName>
</protein>
<keyword evidence="2" id="KW-1185">Reference proteome</keyword>
<reference evidence="2" key="1">
    <citation type="journal article" date="2019" name="Int. J. Syst. Evol. Microbiol.">
        <title>The Global Catalogue of Microorganisms (GCM) 10K type strain sequencing project: providing services to taxonomists for standard genome sequencing and annotation.</title>
        <authorList>
            <consortium name="The Broad Institute Genomics Platform"/>
            <consortium name="The Broad Institute Genome Sequencing Center for Infectious Disease"/>
            <person name="Wu L."/>
            <person name="Ma J."/>
        </authorList>
    </citation>
    <scope>NUCLEOTIDE SEQUENCE [LARGE SCALE GENOMIC DNA]</scope>
    <source>
        <strain evidence="2">CGMCC 4.7319</strain>
    </source>
</reference>
<name>A0ABQ2HC10_9PSEU</name>
<sequence>MNGYPRQARRLWRWVDAPQDAEVAGFVALQAVLGADERARDLSEADRRTLITFARRIALATLRTGDPAALDAAFEALAVVGVERVDERDAALVAYAAYRVGATQSAGEIDLSGDWGMREVSTPDGVVLVRDDGGRYPDGSDLAVRALRAADLLEAGWYVDAEITVGTSWPLGDRREEPRRSLVAVAGVRAEREHWRSGHFALLFLAEAATAQDASTVAGAGTGPARLAVAAGHRCALLIARSPAGVAPVETAASLERFRQGLADLLS</sequence>
<organism evidence="1 2">
    <name type="scientific">Lentzea pudingi</name>
    <dbReference type="NCBI Taxonomy" id="1789439"/>
    <lineage>
        <taxon>Bacteria</taxon>
        <taxon>Bacillati</taxon>
        <taxon>Actinomycetota</taxon>
        <taxon>Actinomycetes</taxon>
        <taxon>Pseudonocardiales</taxon>
        <taxon>Pseudonocardiaceae</taxon>
        <taxon>Lentzea</taxon>
    </lineage>
</organism>
<gene>
    <name evidence="1" type="ORF">GCM10011609_08830</name>
</gene>
<comment type="caution">
    <text evidence="1">The sequence shown here is derived from an EMBL/GenBank/DDBJ whole genome shotgun (WGS) entry which is preliminary data.</text>
</comment>
<evidence type="ECO:0000313" key="1">
    <source>
        <dbReference type="EMBL" id="GGM75143.1"/>
    </source>
</evidence>
<dbReference type="EMBL" id="BMNC01000001">
    <property type="protein sequence ID" value="GGM75143.1"/>
    <property type="molecule type" value="Genomic_DNA"/>
</dbReference>
<dbReference type="Proteomes" id="UP000597656">
    <property type="component" value="Unassembled WGS sequence"/>
</dbReference>
<proteinExistence type="predicted"/>
<dbReference type="RefSeq" id="WP_189153215.1">
    <property type="nucleotide sequence ID" value="NZ_BMNC01000001.1"/>
</dbReference>